<comment type="caution">
    <text evidence="3">The sequence shown here is derived from an EMBL/GenBank/DDBJ whole genome shotgun (WGS) entry which is preliminary data.</text>
</comment>
<dbReference type="EMBL" id="JAVDYJ010000001">
    <property type="protein sequence ID" value="MDR7347783.1"/>
    <property type="molecule type" value="Genomic_DNA"/>
</dbReference>
<feature type="domain" description="TNase-like" evidence="2">
    <location>
        <begin position="42"/>
        <end position="178"/>
    </location>
</feature>
<dbReference type="InterPro" id="IPR035437">
    <property type="entry name" value="SNase_OB-fold_sf"/>
</dbReference>
<dbReference type="InterPro" id="IPR016071">
    <property type="entry name" value="Staphylococal_nuclease_OB-fold"/>
</dbReference>
<evidence type="ECO:0000259" key="2">
    <source>
        <dbReference type="SMART" id="SM00318"/>
    </source>
</evidence>
<evidence type="ECO:0000313" key="4">
    <source>
        <dbReference type="Proteomes" id="UP001183794"/>
    </source>
</evidence>
<name>A0ABU2B2E9_9MICC</name>
<feature type="compositionally biased region" description="Low complexity" evidence="1">
    <location>
        <begin position="312"/>
        <end position="340"/>
    </location>
</feature>
<keyword evidence="3" id="KW-0378">Hydrolase</keyword>
<evidence type="ECO:0000313" key="3">
    <source>
        <dbReference type="EMBL" id="MDR7347783.1"/>
    </source>
</evidence>
<keyword evidence="4" id="KW-1185">Reference proteome</keyword>
<keyword evidence="3" id="KW-0540">Nuclease</keyword>
<dbReference type="SUPFAM" id="SSF50199">
    <property type="entry name" value="Staphylococcal nuclease"/>
    <property type="match status" value="1"/>
</dbReference>
<reference evidence="3 4" key="1">
    <citation type="submission" date="2023-07" db="EMBL/GenBank/DDBJ databases">
        <title>Sequencing the genomes of 1000 actinobacteria strains.</title>
        <authorList>
            <person name="Klenk H.-P."/>
        </authorList>
    </citation>
    <scope>NUCLEOTIDE SEQUENCE [LARGE SCALE GENOMIC DNA]</scope>
    <source>
        <strain evidence="3 4">DSM 22966</strain>
    </source>
</reference>
<proteinExistence type="predicted"/>
<sequence length="376" mass="40372">MSKTSTRRTSRLTTPVMITFVVVAALLLGLTVTSVVKAMTRGDDPVTVNEVLTGQSMEVNRTTGLDVIRFQSVRSPLPPDEDVEDTLDTCMSAQAREHLDSLAGEGTSLDVEIEAYANAPNGELWAEIYSGGDDLALQMVEAGFAVVDPESVDDPQQLDGLLAAQEKARHDGVGIFSQDADCTLPSQVQPVLDMLEDLPSSPTANDVTELTAYLGEMNRIRSDAQQAIAMLSAIPDTENDDSVAALAWGDAKQDYIDTIETHLEDIRGLIEDAQDKRADLQGSDAPEREPEPEPESDAEENPSPESEPEPTEAPAEEQTATEPEQPTPDQTPVEQAAVEPAVDEPEALSVSQPTPEDPAQPEGQVRSTDQELGTAQ</sequence>
<organism evidence="3 4">
    <name type="scientific">Enteractinococcus fodinae</name>
    <dbReference type="NCBI Taxonomy" id="684663"/>
    <lineage>
        <taxon>Bacteria</taxon>
        <taxon>Bacillati</taxon>
        <taxon>Actinomycetota</taxon>
        <taxon>Actinomycetes</taxon>
        <taxon>Micrococcales</taxon>
        <taxon>Micrococcaceae</taxon>
    </lineage>
</organism>
<feature type="compositionally biased region" description="Polar residues" evidence="1">
    <location>
        <begin position="365"/>
        <end position="376"/>
    </location>
</feature>
<dbReference type="SMART" id="SM00318">
    <property type="entry name" value="SNc"/>
    <property type="match status" value="1"/>
</dbReference>
<feature type="compositionally biased region" description="Acidic residues" evidence="1">
    <location>
        <begin position="292"/>
        <end position="310"/>
    </location>
</feature>
<feature type="region of interest" description="Disordered" evidence="1">
    <location>
        <begin position="276"/>
        <end position="376"/>
    </location>
</feature>
<dbReference type="RefSeq" id="WP_310174382.1">
    <property type="nucleotide sequence ID" value="NZ_BAABHE010000002.1"/>
</dbReference>
<dbReference type="Proteomes" id="UP001183794">
    <property type="component" value="Unassembled WGS sequence"/>
</dbReference>
<gene>
    <name evidence="3" type="ORF">J2S62_002040</name>
</gene>
<dbReference type="GO" id="GO:0004519">
    <property type="term" value="F:endonuclease activity"/>
    <property type="evidence" value="ECO:0007669"/>
    <property type="project" value="UniProtKB-KW"/>
</dbReference>
<evidence type="ECO:0000256" key="1">
    <source>
        <dbReference type="SAM" id="MobiDB-lite"/>
    </source>
</evidence>
<protein>
    <submittedName>
        <fullName evidence="3">Endonuclease YncB(Thermonuclease family)</fullName>
    </submittedName>
</protein>
<feature type="compositionally biased region" description="Basic and acidic residues" evidence="1">
    <location>
        <begin position="276"/>
        <end position="291"/>
    </location>
</feature>
<dbReference type="Pfam" id="PF00565">
    <property type="entry name" value="SNase"/>
    <property type="match status" value="1"/>
</dbReference>
<keyword evidence="3" id="KW-0255">Endonuclease</keyword>
<accession>A0ABU2B2E9</accession>
<dbReference type="Gene3D" id="2.40.50.90">
    <property type="match status" value="1"/>
</dbReference>